<keyword evidence="12" id="KW-1185">Reference proteome</keyword>
<evidence type="ECO:0000313" key="12">
    <source>
        <dbReference type="Proteomes" id="UP000199032"/>
    </source>
</evidence>
<dbReference type="GO" id="GO:0005524">
    <property type="term" value="F:ATP binding"/>
    <property type="evidence" value="ECO:0007669"/>
    <property type="project" value="UniProtKB-KW"/>
</dbReference>
<dbReference type="AlphaFoldDB" id="A0A0S4LAP9"/>
<sequence>MKQSALGGPQQRLRIAMLLNPIHPNPSPQPISHSSDLRRALIACRGSFLTTAFFSLFVNLLMLVPTLYMLAVYDRVLMSGSASTLLMLSLITVFLFLVLGGLEWIRTRLLVATSVRLDEQLGDRVFDAVFSHSLRSSGAVSTAQPLNDLLQIRQCLTGPGLLALFDVPWMPIYVGLMFLFHVYFGTVAVLSILLLTGLAIWNELATRSDLADANRDSIDATQCTQRQLRNAEVVEAMGLLPHLRARWRAKQCRVLTLQSRASTTAGLINALSRTFRLTIQSLVLGLGAYLAVQKQITPGLVISGSILLGRALAPLDHLIAGWRGVLGAREAYHRLDHLLHTIPERITRMPLPPLRGHLTLQDLVLTTPGRSEPILNGISLTIEPGTTVALVGPSAAGKSTLARAILGLCPPARGRVCLDGADVSNWDRTQLGPSIGYLPQDVELLDGTVAENIARFGPVETDRVVEAARWAGIHEMIVTLPQAYDTPLIGNGVALSAGQRQRIGIARAIYGRPRLVVLDEPNANLDQAGEAALLTTLRHLQQDGCTVVLVTHRPHVLQAVHKVALLAGGTLVRYGPREAVLAALAPPAVPPQQAGPAPVPRTRPVVSGPDRVTSLLRSSEEVLHG</sequence>
<feature type="region of interest" description="Disordered" evidence="7">
    <location>
        <begin position="589"/>
        <end position="609"/>
    </location>
</feature>
<dbReference type="Gene3D" id="3.40.50.300">
    <property type="entry name" value="P-loop containing nucleotide triphosphate hydrolases"/>
    <property type="match status" value="1"/>
</dbReference>
<accession>A0A0S4LAP9</accession>
<dbReference type="Proteomes" id="UP000199032">
    <property type="component" value="Unassembled WGS sequence"/>
</dbReference>
<dbReference type="PANTHER" id="PTHR24221:SF248">
    <property type="entry name" value="ABC TRANSPORTER TRANSMEMBRANE REGION"/>
    <property type="match status" value="1"/>
</dbReference>
<evidence type="ECO:0000313" key="11">
    <source>
        <dbReference type="EMBL" id="CUS33693.1"/>
    </source>
</evidence>
<evidence type="ECO:0000256" key="2">
    <source>
        <dbReference type="ARBA" id="ARBA00022692"/>
    </source>
</evidence>
<dbReference type="InterPro" id="IPR039421">
    <property type="entry name" value="Type_1_exporter"/>
</dbReference>
<gene>
    <name evidence="11" type="primary">aprD</name>
    <name evidence="11" type="ORF">COMA1_11294</name>
</gene>
<evidence type="ECO:0000256" key="4">
    <source>
        <dbReference type="ARBA" id="ARBA00022840"/>
    </source>
</evidence>
<keyword evidence="3" id="KW-0547">Nucleotide-binding</keyword>
<feature type="transmembrane region" description="Helical" evidence="8">
    <location>
        <begin position="76"/>
        <end position="99"/>
    </location>
</feature>
<dbReference type="PROSITE" id="PS50893">
    <property type="entry name" value="ABC_TRANSPORTER_2"/>
    <property type="match status" value="1"/>
</dbReference>
<keyword evidence="11" id="KW-0378">Hydrolase</keyword>
<keyword evidence="4 11" id="KW-0067">ATP-binding</keyword>
<dbReference type="InterPro" id="IPR010128">
    <property type="entry name" value="ATPase_T1SS_PrtD-like"/>
</dbReference>
<evidence type="ECO:0000256" key="3">
    <source>
        <dbReference type="ARBA" id="ARBA00022741"/>
    </source>
</evidence>
<dbReference type="STRING" id="1742972.COMA1_11294"/>
<dbReference type="GO" id="GO:0030256">
    <property type="term" value="C:type I protein secretion system complex"/>
    <property type="evidence" value="ECO:0007669"/>
    <property type="project" value="InterPro"/>
</dbReference>
<dbReference type="Pfam" id="PF00664">
    <property type="entry name" value="ABC_membrane"/>
    <property type="match status" value="1"/>
</dbReference>
<evidence type="ECO:0000259" key="9">
    <source>
        <dbReference type="PROSITE" id="PS50893"/>
    </source>
</evidence>
<dbReference type="GO" id="GO:0016887">
    <property type="term" value="F:ATP hydrolysis activity"/>
    <property type="evidence" value="ECO:0007669"/>
    <property type="project" value="InterPro"/>
</dbReference>
<dbReference type="NCBIfam" id="TIGR01842">
    <property type="entry name" value="type_I_sec_PrtD"/>
    <property type="match status" value="1"/>
</dbReference>
<reference evidence="11 12" key="1">
    <citation type="submission" date="2015-10" db="EMBL/GenBank/DDBJ databases">
        <authorList>
            <person name="Gilbert D.G."/>
        </authorList>
    </citation>
    <scope>NUCLEOTIDE SEQUENCE [LARGE SCALE GENOMIC DNA]</scope>
    <source>
        <strain evidence="11">COMA1</strain>
    </source>
</reference>
<comment type="subcellular location">
    <subcellularLocation>
        <location evidence="1">Cell membrane</location>
        <topology evidence="1">Multi-pass membrane protein</topology>
    </subcellularLocation>
</comment>
<name>A0A0S4LAP9_9BACT</name>
<evidence type="ECO:0000256" key="8">
    <source>
        <dbReference type="SAM" id="Phobius"/>
    </source>
</evidence>
<feature type="domain" description="ABC transmembrane type-1" evidence="10">
    <location>
        <begin position="49"/>
        <end position="327"/>
    </location>
</feature>
<keyword evidence="5 8" id="KW-1133">Transmembrane helix</keyword>
<dbReference type="InterPro" id="IPR027417">
    <property type="entry name" value="P-loop_NTPase"/>
</dbReference>
<evidence type="ECO:0000256" key="7">
    <source>
        <dbReference type="SAM" id="MobiDB-lite"/>
    </source>
</evidence>
<dbReference type="InterPro" id="IPR003593">
    <property type="entry name" value="AAA+_ATPase"/>
</dbReference>
<feature type="transmembrane region" description="Helical" evidence="8">
    <location>
        <begin position="48"/>
        <end position="70"/>
    </location>
</feature>
<dbReference type="SMART" id="SM00382">
    <property type="entry name" value="AAA"/>
    <property type="match status" value="1"/>
</dbReference>
<dbReference type="Gene3D" id="1.20.1560.10">
    <property type="entry name" value="ABC transporter type 1, transmembrane domain"/>
    <property type="match status" value="1"/>
</dbReference>
<dbReference type="InterPro" id="IPR036640">
    <property type="entry name" value="ABC1_TM_sf"/>
</dbReference>
<dbReference type="GO" id="GO:0140359">
    <property type="term" value="F:ABC-type transporter activity"/>
    <property type="evidence" value="ECO:0007669"/>
    <property type="project" value="InterPro"/>
</dbReference>
<feature type="domain" description="ABC transporter" evidence="9">
    <location>
        <begin position="358"/>
        <end position="593"/>
    </location>
</feature>
<protein>
    <submittedName>
        <fullName evidence="11">Alkaline protease secretion ATP-binding protein AprD</fullName>
    </submittedName>
</protein>
<dbReference type="PANTHER" id="PTHR24221">
    <property type="entry name" value="ATP-BINDING CASSETTE SUB-FAMILY B"/>
    <property type="match status" value="1"/>
</dbReference>
<feature type="transmembrane region" description="Helical" evidence="8">
    <location>
        <begin position="178"/>
        <end position="201"/>
    </location>
</feature>
<dbReference type="SUPFAM" id="SSF90123">
    <property type="entry name" value="ABC transporter transmembrane region"/>
    <property type="match status" value="1"/>
</dbReference>
<dbReference type="SUPFAM" id="SSF52540">
    <property type="entry name" value="P-loop containing nucleoside triphosphate hydrolases"/>
    <property type="match status" value="1"/>
</dbReference>
<organism evidence="11 12">
    <name type="scientific">Candidatus Nitrospira nitrosa</name>
    <dbReference type="NCBI Taxonomy" id="1742972"/>
    <lineage>
        <taxon>Bacteria</taxon>
        <taxon>Pseudomonadati</taxon>
        <taxon>Nitrospirota</taxon>
        <taxon>Nitrospiria</taxon>
        <taxon>Nitrospirales</taxon>
        <taxon>Nitrospiraceae</taxon>
        <taxon>Nitrospira</taxon>
    </lineage>
</organism>
<dbReference type="PROSITE" id="PS50929">
    <property type="entry name" value="ABC_TM1F"/>
    <property type="match status" value="1"/>
</dbReference>
<dbReference type="CDD" id="cd18586">
    <property type="entry name" value="ABC_6TM_PrtD_like"/>
    <property type="match status" value="1"/>
</dbReference>
<keyword evidence="2 8" id="KW-0812">Transmembrane</keyword>
<dbReference type="InterPro" id="IPR017871">
    <property type="entry name" value="ABC_transporter-like_CS"/>
</dbReference>
<evidence type="ECO:0000256" key="1">
    <source>
        <dbReference type="ARBA" id="ARBA00004651"/>
    </source>
</evidence>
<dbReference type="PROSITE" id="PS00211">
    <property type="entry name" value="ABC_TRANSPORTER_1"/>
    <property type="match status" value="1"/>
</dbReference>
<evidence type="ECO:0000256" key="6">
    <source>
        <dbReference type="ARBA" id="ARBA00023136"/>
    </source>
</evidence>
<dbReference type="GO" id="GO:0034040">
    <property type="term" value="F:ATPase-coupled lipid transmembrane transporter activity"/>
    <property type="evidence" value="ECO:0007669"/>
    <property type="project" value="TreeGrafter"/>
</dbReference>
<dbReference type="EMBL" id="CZQA01000001">
    <property type="protein sequence ID" value="CUS33693.1"/>
    <property type="molecule type" value="Genomic_DNA"/>
</dbReference>
<keyword evidence="6 8" id="KW-0472">Membrane</keyword>
<dbReference type="GO" id="GO:0008233">
    <property type="term" value="F:peptidase activity"/>
    <property type="evidence" value="ECO:0007669"/>
    <property type="project" value="UniProtKB-KW"/>
</dbReference>
<dbReference type="Pfam" id="PF00005">
    <property type="entry name" value="ABC_tran"/>
    <property type="match status" value="1"/>
</dbReference>
<proteinExistence type="predicted"/>
<dbReference type="InterPro" id="IPR047957">
    <property type="entry name" value="ABC_AprD-like_6TM"/>
</dbReference>
<dbReference type="InterPro" id="IPR011527">
    <property type="entry name" value="ABC1_TM_dom"/>
</dbReference>
<evidence type="ECO:0000259" key="10">
    <source>
        <dbReference type="PROSITE" id="PS50929"/>
    </source>
</evidence>
<dbReference type="GO" id="GO:0006508">
    <property type="term" value="P:proteolysis"/>
    <property type="evidence" value="ECO:0007669"/>
    <property type="project" value="UniProtKB-KW"/>
</dbReference>
<dbReference type="GO" id="GO:0030253">
    <property type="term" value="P:protein secretion by the type I secretion system"/>
    <property type="evidence" value="ECO:0007669"/>
    <property type="project" value="InterPro"/>
</dbReference>
<evidence type="ECO:0000256" key="5">
    <source>
        <dbReference type="ARBA" id="ARBA00022989"/>
    </source>
</evidence>
<dbReference type="InterPro" id="IPR003439">
    <property type="entry name" value="ABC_transporter-like_ATP-bd"/>
</dbReference>
<dbReference type="GO" id="GO:0005886">
    <property type="term" value="C:plasma membrane"/>
    <property type="evidence" value="ECO:0007669"/>
    <property type="project" value="UniProtKB-SubCell"/>
</dbReference>
<keyword evidence="11" id="KW-0645">Protease</keyword>